<feature type="region of interest" description="Disordered" evidence="1">
    <location>
        <begin position="73"/>
        <end position="100"/>
    </location>
</feature>
<dbReference type="RefSeq" id="WP_356960201.1">
    <property type="nucleotide sequence ID" value="NZ_JBEYBD010000051.1"/>
</dbReference>
<evidence type="ECO:0000256" key="1">
    <source>
        <dbReference type="SAM" id="MobiDB-lite"/>
    </source>
</evidence>
<reference evidence="2 3" key="1">
    <citation type="submission" date="2024-06" db="EMBL/GenBank/DDBJ databases">
        <title>The Natural Products Discovery Center: Release of the First 8490 Sequenced Strains for Exploring Actinobacteria Biosynthetic Diversity.</title>
        <authorList>
            <person name="Kalkreuter E."/>
            <person name="Kautsar S.A."/>
            <person name="Yang D."/>
            <person name="Bader C.D."/>
            <person name="Teijaro C.N."/>
            <person name="Fluegel L."/>
            <person name="Davis C.M."/>
            <person name="Simpson J.R."/>
            <person name="Lauterbach L."/>
            <person name="Steele A.D."/>
            <person name="Gui C."/>
            <person name="Meng S."/>
            <person name="Li G."/>
            <person name="Viehrig K."/>
            <person name="Ye F."/>
            <person name="Su P."/>
            <person name="Kiefer A.F."/>
            <person name="Nichols A."/>
            <person name="Cepeda A.J."/>
            <person name="Yan W."/>
            <person name="Fan B."/>
            <person name="Jiang Y."/>
            <person name="Adhikari A."/>
            <person name="Zheng C.-J."/>
            <person name="Schuster L."/>
            <person name="Cowan T.M."/>
            <person name="Smanski M.J."/>
            <person name="Chevrette M.G."/>
            <person name="De Carvalho L.P.S."/>
            <person name="Shen B."/>
        </authorList>
    </citation>
    <scope>NUCLEOTIDE SEQUENCE [LARGE SCALE GENOMIC DNA]</scope>
    <source>
        <strain evidence="2 3">NPDC019708</strain>
    </source>
</reference>
<keyword evidence="3" id="KW-1185">Reference proteome</keyword>
<gene>
    <name evidence="2" type="ORF">ABZ510_36255</name>
</gene>
<name>A0ABV2X2E3_9NOCA</name>
<evidence type="ECO:0000313" key="2">
    <source>
        <dbReference type="EMBL" id="MEU1957288.1"/>
    </source>
</evidence>
<dbReference type="Proteomes" id="UP001550628">
    <property type="component" value="Unassembled WGS sequence"/>
</dbReference>
<dbReference type="EMBL" id="JBEYBF010000062">
    <property type="protein sequence ID" value="MEU1957288.1"/>
    <property type="molecule type" value="Genomic_DNA"/>
</dbReference>
<proteinExistence type="predicted"/>
<accession>A0ABV2X2E3</accession>
<sequence length="100" mass="11102">MTTDEILTLEWRAALQEYRDAAGEAVRYQAPGGGAIEYGRIVAVDHKYVHVLYDHDDKPTPTCPVNLVLVNRTREGSRSTSNSNALKAGRQYLSKRVGGR</sequence>
<comment type="caution">
    <text evidence="2">The sequence shown here is derived from an EMBL/GenBank/DDBJ whole genome shotgun (WGS) entry which is preliminary data.</text>
</comment>
<organism evidence="2 3">
    <name type="scientific">Nocardia rhamnosiphila</name>
    <dbReference type="NCBI Taxonomy" id="426716"/>
    <lineage>
        <taxon>Bacteria</taxon>
        <taxon>Bacillati</taxon>
        <taxon>Actinomycetota</taxon>
        <taxon>Actinomycetes</taxon>
        <taxon>Mycobacteriales</taxon>
        <taxon>Nocardiaceae</taxon>
        <taxon>Nocardia</taxon>
    </lineage>
</organism>
<protein>
    <recommendedName>
        <fullName evidence="4">HNH endonuclease</fullName>
    </recommendedName>
</protein>
<evidence type="ECO:0008006" key="4">
    <source>
        <dbReference type="Google" id="ProtNLM"/>
    </source>
</evidence>
<evidence type="ECO:0000313" key="3">
    <source>
        <dbReference type="Proteomes" id="UP001550628"/>
    </source>
</evidence>